<organism evidence="12">
    <name type="scientific">Hyphomicrobium sulfonivorans</name>
    <dbReference type="NCBI Taxonomy" id="121290"/>
    <lineage>
        <taxon>Bacteria</taxon>
        <taxon>Pseudomonadati</taxon>
        <taxon>Pseudomonadota</taxon>
        <taxon>Alphaproteobacteria</taxon>
        <taxon>Hyphomicrobiales</taxon>
        <taxon>Hyphomicrobiaceae</taxon>
        <taxon>Hyphomicrobium</taxon>
    </lineage>
</organism>
<keyword evidence="7 12" id="KW-0378">Hydrolase</keyword>
<dbReference type="PANTHER" id="PTHR21327">
    <property type="entry name" value="GTP CYCLOHYDROLASE II-RELATED"/>
    <property type="match status" value="1"/>
</dbReference>
<reference evidence="12" key="1">
    <citation type="journal article" date="2011" name="J. Bacteriol.">
        <title>Purification and characterization of dimethylsulfide monooxygenase from Hyphomicrobium sulfonivorans.</title>
        <authorList>
            <person name="Boden R."/>
            <person name="Borodina E."/>
            <person name="Wood A.P."/>
            <person name="Kelly D.P."/>
            <person name="Murrell J.C."/>
            <person name="Schafer H."/>
        </authorList>
    </citation>
    <scope>NUCLEOTIDE SEQUENCE</scope>
    <source>
        <strain evidence="12">S1</strain>
    </source>
</reference>
<accession>E9JFY1</accession>
<dbReference type="GO" id="GO:0003935">
    <property type="term" value="F:GTP cyclohydrolase II activity"/>
    <property type="evidence" value="ECO:0007669"/>
    <property type="project" value="UniProtKB-EC"/>
</dbReference>
<dbReference type="InterPro" id="IPR032677">
    <property type="entry name" value="GTP_cyclohydro_II"/>
</dbReference>
<gene>
    <name evidence="12" type="primary">ribA</name>
</gene>
<proteinExistence type="predicted"/>
<dbReference type="RefSeq" id="WP_173954304.1">
    <property type="nucleotide sequence ID" value="NZ_JAEFBX010000004.1"/>
</dbReference>
<evidence type="ECO:0000256" key="1">
    <source>
        <dbReference type="ARBA" id="ARBA00001947"/>
    </source>
</evidence>
<keyword evidence="9" id="KW-0342">GTP-binding</keyword>
<dbReference type="SUPFAM" id="SSF142695">
    <property type="entry name" value="RibA-like"/>
    <property type="match status" value="1"/>
</dbReference>
<comment type="catalytic activity">
    <reaction evidence="10">
        <text>GTP + 4 H2O = 2,5-diamino-6-hydroxy-4-(5-phosphoribosylamino)-pyrimidine + formate + 2 phosphate + 3 H(+)</text>
        <dbReference type="Rhea" id="RHEA:23704"/>
        <dbReference type="ChEBI" id="CHEBI:15377"/>
        <dbReference type="ChEBI" id="CHEBI:15378"/>
        <dbReference type="ChEBI" id="CHEBI:15740"/>
        <dbReference type="ChEBI" id="CHEBI:37565"/>
        <dbReference type="ChEBI" id="CHEBI:43474"/>
        <dbReference type="ChEBI" id="CHEBI:58614"/>
        <dbReference type="EC" id="3.5.4.25"/>
    </reaction>
</comment>
<dbReference type="EMBL" id="GQ980036">
    <property type="protein sequence ID" value="ADU77280.1"/>
    <property type="molecule type" value="Genomic_DNA"/>
</dbReference>
<dbReference type="GO" id="GO:0005525">
    <property type="term" value="F:GTP binding"/>
    <property type="evidence" value="ECO:0007669"/>
    <property type="project" value="UniProtKB-KW"/>
</dbReference>
<evidence type="ECO:0000259" key="11">
    <source>
        <dbReference type="Pfam" id="PF00925"/>
    </source>
</evidence>
<keyword evidence="8" id="KW-0862">Zinc</keyword>
<evidence type="ECO:0000256" key="6">
    <source>
        <dbReference type="ARBA" id="ARBA00022741"/>
    </source>
</evidence>
<dbReference type="CDD" id="cd00641">
    <property type="entry name" value="GTP_cyclohydro2"/>
    <property type="match status" value="1"/>
</dbReference>
<dbReference type="GO" id="GO:0008686">
    <property type="term" value="F:3,4-dihydroxy-2-butanone-4-phosphate synthase activity"/>
    <property type="evidence" value="ECO:0007669"/>
    <property type="project" value="TreeGrafter"/>
</dbReference>
<dbReference type="Gene3D" id="3.40.50.10990">
    <property type="entry name" value="GTP cyclohydrolase II"/>
    <property type="match status" value="1"/>
</dbReference>
<name>E9JFY1_HYPSL</name>
<evidence type="ECO:0000256" key="7">
    <source>
        <dbReference type="ARBA" id="ARBA00022801"/>
    </source>
</evidence>
<dbReference type="UniPathway" id="UPA00275"/>
<dbReference type="GO" id="GO:0005829">
    <property type="term" value="C:cytosol"/>
    <property type="evidence" value="ECO:0007669"/>
    <property type="project" value="TreeGrafter"/>
</dbReference>
<evidence type="ECO:0000313" key="12">
    <source>
        <dbReference type="EMBL" id="ADU77280.1"/>
    </source>
</evidence>
<dbReference type="Pfam" id="PF00925">
    <property type="entry name" value="GTP_cyclohydro2"/>
    <property type="match status" value="1"/>
</dbReference>
<comment type="pathway">
    <text evidence="2">Cofactor biosynthesis; riboflavin biosynthesis; 5-amino-6-(D-ribitylamino)uracil from GTP: step 1/4.</text>
</comment>
<protein>
    <recommendedName>
        <fullName evidence="3">GTP cyclohydrolase II</fullName>
        <ecNumber evidence="3">3.5.4.25</ecNumber>
    </recommendedName>
</protein>
<evidence type="ECO:0000256" key="5">
    <source>
        <dbReference type="ARBA" id="ARBA00022723"/>
    </source>
</evidence>
<evidence type="ECO:0000256" key="8">
    <source>
        <dbReference type="ARBA" id="ARBA00022833"/>
    </source>
</evidence>
<evidence type="ECO:0000256" key="2">
    <source>
        <dbReference type="ARBA" id="ARBA00004853"/>
    </source>
</evidence>
<evidence type="ECO:0000256" key="3">
    <source>
        <dbReference type="ARBA" id="ARBA00012762"/>
    </source>
</evidence>
<dbReference type="GO" id="GO:0046872">
    <property type="term" value="F:metal ion binding"/>
    <property type="evidence" value="ECO:0007669"/>
    <property type="project" value="UniProtKB-KW"/>
</dbReference>
<evidence type="ECO:0000256" key="9">
    <source>
        <dbReference type="ARBA" id="ARBA00023134"/>
    </source>
</evidence>
<keyword evidence="4" id="KW-0686">Riboflavin biosynthesis</keyword>
<dbReference type="EC" id="3.5.4.25" evidence="3"/>
<comment type="cofactor">
    <cofactor evidence="1">
        <name>Zn(2+)</name>
        <dbReference type="ChEBI" id="CHEBI:29105"/>
    </cofactor>
</comment>
<dbReference type="InterPro" id="IPR000926">
    <property type="entry name" value="RibA"/>
</dbReference>
<dbReference type="GO" id="GO:0009231">
    <property type="term" value="P:riboflavin biosynthetic process"/>
    <property type="evidence" value="ECO:0007669"/>
    <property type="project" value="UniProtKB-UniPathway"/>
</dbReference>
<feature type="domain" description="GTP cyclohydrolase II" evidence="11">
    <location>
        <begin position="26"/>
        <end position="181"/>
    </location>
</feature>
<evidence type="ECO:0000256" key="10">
    <source>
        <dbReference type="ARBA" id="ARBA00049295"/>
    </source>
</evidence>
<dbReference type="AlphaFoldDB" id="E9JFY1"/>
<keyword evidence="5" id="KW-0479">Metal-binding</keyword>
<keyword evidence="6" id="KW-0547">Nucleotide-binding</keyword>
<sequence>MASIADAPALEVVETALPITVDGREQMFRAFAFQGAKEEEQLLVLVHGDASAGQALPLVRLHSGCVTGDIFHSMRCDCYEQLQASLKAVLESSHGAIVYMPYHEGRGIGLFKKMRAYALQERGVDTVDANTAIGAPVDARDFGLAAKALAYLGLNEIRLLCNNPAKVEALAGFGITIAERISVASKPNRHNERYLNTKRDRMGHQI</sequence>
<dbReference type="PANTHER" id="PTHR21327:SF18">
    <property type="entry name" value="3,4-DIHYDROXY-2-BUTANONE 4-PHOSPHATE SYNTHASE"/>
    <property type="match status" value="1"/>
</dbReference>
<dbReference type="InterPro" id="IPR036144">
    <property type="entry name" value="RibA-like_sf"/>
</dbReference>
<dbReference type="NCBIfam" id="NF001591">
    <property type="entry name" value="PRK00393.1"/>
    <property type="match status" value="1"/>
</dbReference>
<evidence type="ECO:0000256" key="4">
    <source>
        <dbReference type="ARBA" id="ARBA00022619"/>
    </source>
</evidence>